<keyword evidence="5" id="KW-0272">Extracellular matrix</keyword>
<protein>
    <recommendedName>
        <fullName evidence="9">Protein Wnt</fullName>
    </recommendedName>
</protein>
<evidence type="ECO:0000313" key="11">
    <source>
        <dbReference type="EMBL" id="KAE8286173.1"/>
    </source>
</evidence>
<dbReference type="GO" id="GO:0060070">
    <property type="term" value="P:canonical Wnt signaling pathway"/>
    <property type="evidence" value="ECO:0007669"/>
    <property type="project" value="TreeGrafter"/>
</dbReference>
<organism evidence="11 12">
    <name type="scientific">Larimichthys crocea</name>
    <name type="common">Large yellow croaker</name>
    <name type="synonym">Pseudosciaena crocea</name>
    <dbReference type="NCBI Taxonomy" id="215358"/>
    <lineage>
        <taxon>Eukaryota</taxon>
        <taxon>Metazoa</taxon>
        <taxon>Chordata</taxon>
        <taxon>Craniata</taxon>
        <taxon>Vertebrata</taxon>
        <taxon>Euteleostomi</taxon>
        <taxon>Actinopterygii</taxon>
        <taxon>Neopterygii</taxon>
        <taxon>Teleostei</taxon>
        <taxon>Neoteleostei</taxon>
        <taxon>Acanthomorphata</taxon>
        <taxon>Eupercaria</taxon>
        <taxon>Sciaenidae</taxon>
        <taxon>Larimichthys</taxon>
    </lineage>
</organism>
<name>A0A6G0I4D4_LARCR</name>
<reference evidence="11 12" key="1">
    <citation type="submission" date="2019-07" db="EMBL/GenBank/DDBJ databases">
        <title>Chromosome genome assembly for large yellow croaker.</title>
        <authorList>
            <person name="Xiao S."/>
        </authorList>
    </citation>
    <scope>NUCLEOTIDE SEQUENCE [LARGE SCALE GENOMIC DNA]</scope>
    <source>
        <strain evidence="11">JMULYC20181020</strain>
        <tissue evidence="11">Muscle</tissue>
    </source>
</reference>
<feature type="signal peptide" evidence="10">
    <location>
        <begin position="1"/>
        <end position="22"/>
    </location>
</feature>
<comment type="caution">
    <text evidence="11">The sequence shown here is derived from an EMBL/GenBank/DDBJ whole genome shotgun (WGS) entry which is preliminary data.</text>
</comment>
<comment type="subcellular location">
    <subcellularLocation>
        <location evidence="1 9">Secreted</location>
        <location evidence="1 9">Extracellular space</location>
        <location evidence="1 9">Extracellular matrix</location>
    </subcellularLocation>
</comment>
<comment type="similarity">
    <text evidence="2 9">Belongs to the Wnt family.</text>
</comment>
<dbReference type="Pfam" id="PF00110">
    <property type="entry name" value="wnt"/>
    <property type="match status" value="1"/>
</dbReference>
<evidence type="ECO:0000256" key="5">
    <source>
        <dbReference type="ARBA" id="ARBA00022530"/>
    </source>
</evidence>
<feature type="chain" id="PRO_5026211288" description="Protein Wnt" evidence="10">
    <location>
        <begin position="23"/>
        <end position="169"/>
    </location>
</feature>
<evidence type="ECO:0000256" key="8">
    <source>
        <dbReference type="ARBA" id="ARBA00023288"/>
    </source>
</evidence>
<dbReference type="EMBL" id="REGW02000015">
    <property type="protein sequence ID" value="KAE8286173.1"/>
    <property type="molecule type" value="Genomic_DNA"/>
</dbReference>
<evidence type="ECO:0000256" key="2">
    <source>
        <dbReference type="ARBA" id="ARBA00005683"/>
    </source>
</evidence>
<keyword evidence="12" id="KW-1185">Reference proteome</keyword>
<accession>A0A6G0I4D4</accession>
<keyword evidence="4" id="KW-0964">Secreted</keyword>
<dbReference type="PANTHER" id="PTHR12027">
    <property type="entry name" value="WNT RELATED"/>
    <property type="match status" value="1"/>
</dbReference>
<gene>
    <name evidence="11" type="ORF">D5F01_LYC15853</name>
</gene>
<dbReference type="GO" id="GO:0005109">
    <property type="term" value="F:frizzled binding"/>
    <property type="evidence" value="ECO:0007669"/>
    <property type="project" value="TreeGrafter"/>
</dbReference>
<keyword evidence="6 9" id="KW-0879">Wnt signaling pathway</keyword>
<dbReference type="GO" id="GO:0005125">
    <property type="term" value="F:cytokine activity"/>
    <property type="evidence" value="ECO:0007669"/>
    <property type="project" value="TreeGrafter"/>
</dbReference>
<proteinExistence type="inferred from homology"/>
<dbReference type="GO" id="GO:0005615">
    <property type="term" value="C:extracellular space"/>
    <property type="evidence" value="ECO:0007669"/>
    <property type="project" value="TreeGrafter"/>
</dbReference>
<evidence type="ECO:0000256" key="9">
    <source>
        <dbReference type="RuleBase" id="RU003500"/>
    </source>
</evidence>
<dbReference type="GO" id="GO:0045165">
    <property type="term" value="P:cell fate commitment"/>
    <property type="evidence" value="ECO:0007669"/>
    <property type="project" value="TreeGrafter"/>
</dbReference>
<evidence type="ECO:0000313" key="12">
    <source>
        <dbReference type="Proteomes" id="UP000424527"/>
    </source>
</evidence>
<dbReference type="PRINTS" id="PR01349">
    <property type="entry name" value="WNTPROTEIN"/>
</dbReference>
<evidence type="ECO:0000256" key="10">
    <source>
        <dbReference type="SAM" id="SignalP"/>
    </source>
</evidence>
<dbReference type="Proteomes" id="UP000424527">
    <property type="component" value="Unassembled WGS sequence"/>
</dbReference>
<keyword evidence="8" id="KW-0449">Lipoprotein</keyword>
<dbReference type="SMART" id="SM00097">
    <property type="entry name" value="WNT1"/>
    <property type="match status" value="1"/>
</dbReference>
<evidence type="ECO:0000256" key="3">
    <source>
        <dbReference type="ARBA" id="ARBA00022473"/>
    </source>
</evidence>
<dbReference type="InterPro" id="IPR005817">
    <property type="entry name" value="Wnt"/>
</dbReference>
<evidence type="ECO:0000256" key="6">
    <source>
        <dbReference type="ARBA" id="ARBA00022687"/>
    </source>
</evidence>
<keyword evidence="3 9" id="KW-0217">Developmental protein</keyword>
<dbReference type="AlphaFoldDB" id="A0A6G0I4D4"/>
<dbReference type="GO" id="GO:0030182">
    <property type="term" value="P:neuron differentiation"/>
    <property type="evidence" value="ECO:0007669"/>
    <property type="project" value="TreeGrafter"/>
</dbReference>
<dbReference type="PANTHER" id="PTHR12027:SF92">
    <property type="entry name" value="PROTEIN WNT-8A"/>
    <property type="match status" value="1"/>
</dbReference>
<comment type="function">
    <text evidence="9">Ligand for members of the frizzled family of seven transmembrane receptors.</text>
</comment>
<sequence length="169" mass="18515">MNTVNSFLWLLPLLYNMCPGHAWMASLSSPTLGACRWALRLGLRSAKHQFAWDRWNCPDSATQLKGLRRATRETSFVHAISAAGVMYTLTRNCSLGDLDNCGCDVSNNGKIGGRGWLWGGCSDNVDFGERISKQHVDAQGDRSGLQGCCQPAQQRGWTPGCEGNNEAHL</sequence>
<keyword evidence="10" id="KW-0732">Signal</keyword>
<evidence type="ECO:0000256" key="1">
    <source>
        <dbReference type="ARBA" id="ARBA00004498"/>
    </source>
</evidence>
<evidence type="ECO:0000256" key="4">
    <source>
        <dbReference type="ARBA" id="ARBA00022525"/>
    </source>
</evidence>
<keyword evidence="7" id="KW-1015">Disulfide bond</keyword>
<evidence type="ECO:0000256" key="7">
    <source>
        <dbReference type="ARBA" id="ARBA00023157"/>
    </source>
</evidence>